<evidence type="ECO:0000256" key="1">
    <source>
        <dbReference type="SAM" id="MobiDB-lite"/>
    </source>
</evidence>
<feature type="compositionally biased region" description="Basic and acidic residues" evidence="1">
    <location>
        <begin position="15"/>
        <end position="44"/>
    </location>
</feature>
<evidence type="ECO:0000313" key="2">
    <source>
        <dbReference type="EMBL" id="GAU22380.1"/>
    </source>
</evidence>
<dbReference type="EMBL" id="DF973245">
    <property type="protein sequence ID" value="GAU22380.1"/>
    <property type="molecule type" value="Genomic_DNA"/>
</dbReference>
<dbReference type="AlphaFoldDB" id="A0A2Z6MGF7"/>
<name>A0A2Z6MGF7_TRISU</name>
<proteinExistence type="predicted"/>
<keyword evidence="3" id="KW-1185">Reference proteome</keyword>
<organism evidence="2 3">
    <name type="scientific">Trifolium subterraneum</name>
    <name type="common">Subterranean clover</name>
    <dbReference type="NCBI Taxonomy" id="3900"/>
    <lineage>
        <taxon>Eukaryota</taxon>
        <taxon>Viridiplantae</taxon>
        <taxon>Streptophyta</taxon>
        <taxon>Embryophyta</taxon>
        <taxon>Tracheophyta</taxon>
        <taxon>Spermatophyta</taxon>
        <taxon>Magnoliopsida</taxon>
        <taxon>eudicotyledons</taxon>
        <taxon>Gunneridae</taxon>
        <taxon>Pentapetalae</taxon>
        <taxon>rosids</taxon>
        <taxon>fabids</taxon>
        <taxon>Fabales</taxon>
        <taxon>Fabaceae</taxon>
        <taxon>Papilionoideae</taxon>
        <taxon>50 kb inversion clade</taxon>
        <taxon>NPAAA clade</taxon>
        <taxon>Hologalegina</taxon>
        <taxon>IRL clade</taxon>
        <taxon>Trifolieae</taxon>
        <taxon>Trifolium</taxon>
    </lineage>
</organism>
<feature type="compositionally biased region" description="Acidic residues" evidence="1">
    <location>
        <begin position="45"/>
        <end position="65"/>
    </location>
</feature>
<protein>
    <submittedName>
        <fullName evidence="2">Uncharacterized protein</fullName>
    </submittedName>
</protein>
<sequence>MLKHWLLSSTDSDEEKIPLDIAENSKPESKAEDLKVAEPKKANSDDESDEDEDEIGLSDESDEGN</sequence>
<dbReference type="Proteomes" id="UP000242715">
    <property type="component" value="Unassembled WGS sequence"/>
</dbReference>
<accession>A0A2Z6MGF7</accession>
<reference evidence="3" key="1">
    <citation type="journal article" date="2017" name="Front. Plant Sci.">
        <title>Climate Clever Clovers: New Paradigm to Reduce the Environmental Footprint of Ruminants by Breeding Low Methanogenic Forages Utilizing Haplotype Variation.</title>
        <authorList>
            <person name="Kaur P."/>
            <person name="Appels R."/>
            <person name="Bayer P.E."/>
            <person name="Keeble-Gagnere G."/>
            <person name="Wang J."/>
            <person name="Hirakawa H."/>
            <person name="Shirasawa K."/>
            <person name="Vercoe P."/>
            <person name="Stefanova K."/>
            <person name="Durmic Z."/>
            <person name="Nichols P."/>
            <person name="Revell C."/>
            <person name="Isobe S.N."/>
            <person name="Edwards D."/>
            <person name="Erskine W."/>
        </authorList>
    </citation>
    <scope>NUCLEOTIDE SEQUENCE [LARGE SCALE GENOMIC DNA]</scope>
    <source>
        <strain evidence="3">cv. Daliak</strain>
    </source>
</reference>
<gene>
    <name evidence="2" type="ORF">TSUD_107090</name>
</gene>
<feature type="region of interest" description="Disordered" evidence="1">
    <location>
        <begin position="1"/>
        <end position="65"/>
    </location>
</feature>
<evidence type="ECO:0000313" key="3">
    <source>
        <dbReference type="Proteomes" id="UP000242715"/>
    </source>
</evidence>